<sequence length="86" mass="9614">MNEAVPTIVRRYRAGGVLTWAILHQIEADVLAEVAATGKYSYRLLNMLRASPALGYPKDDRPVSFEGHDFVPPVFGAIDDAWRRVD</sequence>
<proteinExistence type="predicted"/>
<evidence type="ECO:0000313" key="1">
    <source>
        <dbReference type="EMBL" id="SAL50020.1"/>
    </source>
</evidence>
<keyword evidence="2" id="KW-1185">Reference proteome</keyword>
<organism evidence="1 2">
    <name type="scientific">Caballeronia cordobensis</name>
    <name type="common">Burkholderia cordobensis</name>
    <dbReference type="NCBI Taxonomy" id="1353886"/>
    <lineage>
        <taxon>Bacteria</taxon>
        <taxon>Pseudomonadati</taxon>
        <taxon>Pseudomonadota</taxon>
        <taxon>Betaproteobacteria</taxon>
        <taxon>Burkholderiales</taxon>
        <taxon>Burkholderiaceae</taxon>
        <taxon>Caballeronia</taxon>
    </lineage>
</organism>
<name>A0A158I1W1_CABCO</name>
<accession>A0A158I1W1</accession>
<protein>
    <recommendedName>
        <fullName evidence="3">DUF2471 domain-containing protein</fullName>
    </recommendedName>
</protein>
<reference evidence="2" key="1">
    <citation type="submission" date="2016-01" db="EMBL/GenBank/DDBJ databases">
        <authorList>
            <person name="Peeters C."/>
        </authorList>
    </citation>
    <scope>NUCLEOTIDE SEQUENCE [LARGE SCALE GENOMIC DNA]</scope>
</reference>
<dbReference type="AlphaFoldDB" id="A0A158I1W1"/>
<dbReference type="InterPro" id="IPR018894">
    <property type="entry name" value="DUF2471"/>
</dbReference>
<gene>
    <name evidence="1" type="ORF">AWB70_04007</name>
</gene>
<evidence type="ECO:0008006" key="3">
    <source>
        <dbReference type="Google" id="ProtNLM"/>
    </source>
</evidence>
<dbReference type="EMBL" id="FCNY02000010">
    <property type="protein sequence ID" value="SAL50020.1"/>
    <property type="molecule type" value="Genomic_DNA"/>
</dbReference>
<dbReference type="Pfam" id="PF10616">
    <property type="entry name" value="DUF2471"/>
    <property type="match status" value="1"/>
</dbReference>
<dbReference type="Proteomes" id="UP000054740">
    <property type="component" value="Unassembled WGS sequence"/>
</dbReference>
<evidence type="ECO:0000313" key="2">
    <source>
        <dbReference type="Proteomes" id="UP000054740"/>
    </source>
</evidence>